<reference evidence="2" key="1">
    <citation type="submission" date="2020-06" db="EMBL/GenBank/DDBJ databases">
        <title>Draft genomic sequecing of Geomonas sp. Red745.</title>
        <authorList>
            <person name="Itoh H."/>
            <person name="Xu Z.X."/>
            <person name="Ushijima N."/>
            <person name="Masuda Y."/>
            <person name="Shiratori Y."/>
            <person name="Senoo K."/>
        </authorList>
    </citation>
    <scope>NUCLEOTIDE SEQUENCE [LARGE SCALE GENOMIC DNA]</scope>
    <source>
        <strain evidence="2">Red745</strain>
    </source>
</reference>
<organism evidence="1 2">
    <name type="scientific">Geomonas limicola</name>
    <dbReference type="NCBI Taxonomy" id="2740186"/>
    <lineage>
        <taxon>Bacteria</taxon>
        <taxon>Pseudomonadati</taxon>
        <taxon>Thermodesulfobacteriota</taxon>
        <taxon>Desulfuromonadia</taxon>
        <taxon>Geobacterales</taxon>
        <taxon>Geobacteraceae</taxon>
        <taxon>Geomonas</taxon>
    </lineage>
</organism>
<name>A0A6V8N9Z7_9BACT</name>
<proteinExistence type="predicted"/>
<dbReference type="AlphaFoldDB" id="A0A6V8N9Z7"/>
<accession>A0A6V8N9Z7</accession>
<protein>
    <submittedName>
        <fullName evidence="1">Uncharacterized protein</fullName>
    </submittedName>
</protein>
<dbReference type="Proteomes" id="UP000587586">
    <property type="component" value="Unassembled WGS sequence"/>
</dbReference>
<evidence type="ECO:0000313" key="2">
    <source>
        <dbReference type="Proteomes" id="UP000587586"/>
    </source>
</evidence>
<keyword evidence="2" id="KW-1185">Reference proteome</keyword>
<gene>
    <name evidence="1" type="ORF">GMLC_28490</name>
</gene>
<comment type="caution">
    <text evidence="1">The sequence shown here is derived from an EMBL/GenBank/DDBJ whole genome shotgun (WGS) entry which is preliminary data.</text>
</comment>
<evidence type="ECO:0000313" key="1">
    <source>
        <dbReference type="EMBL" id="GFO69270.1"/>
    </source>
</evidence>
<dbReference type="EMBL" id="BLXZ01000005">
    <property type="protein sequence ID" value="GFO69270.1"/>
    <property type="molecule type" value="Genomic_DNA"/>
</dbReference>
<sequence length="54" mass="6049">MQLDREGPRGEFAVYLDEERIFSRIVAGRMPVLDDIAPLVQLRLTPAAPVPDTI</sequence>